<evidence type="ECO:0000256" key="2">
    <source>
        <dbReference type="PROSITE-ProRule" id="PRU00023"/>
    </source>
</evidence>
<dbReference type="OrthoDB" id="20872at2759"/>
<feature type="domain" description="Nephrocystin 3-like N-terminal" evidence="5">
    <location>
        <begin position="364"/>
        <end position="508"/>
    </location>
</feature>
<dbReference type="SUPFAM" id="SSF52540">
    <property type="entry name" value="P-loop containing nucleoside triphosphate hydrolases"/>
    <property type="match status" value="1"/>
</dbReference>
<protein>
    <recommendedName>
        <fullName evidence="8">Nucleoside phosphorylase domain-containing protein</fullName>
    </recommendedName>
</protein>
<dbReference type="PANTHER" id="PTHR46082">
    <property type="entry name" value="ATP/GTP-BINDING PROTEIN-RELATED"/>
    <property type="match status" value="1"/>
</dbReference>
<dbReference type="SUPFAM" id="SSF53167">
    <property type="entry name" value="Purine and uridine phosphorylases"/>
    <property type="match status" value="1"/>
</dbReference>
<dbReference type="InterPro" id="IPR002110">
    <property type="entry name" value="Ankyrin_rpt"/>
</dbReference>
<feature type="region of interest" description="Disordered" evidence="3">
    <location>
        <begin position="352"/>
        <end position="372"/>
    </location>
</feature>
<dbReference type="InterPro" id="IPR000845">
    <property type="entry name" value="Nucleoside_phosphorylase_d"/>
</dbReference>
<dbReference type="Proteomes" id="UP000639643">
    <property type="component" value="Unassembled WGS sequence"/>
</dbReference>
<dbReference type="InterPro" id="IPR056884">
    <property type="entry name" value="NPHP3-like_N"/>
</dbReference>
<evidence type="ECO:0000259" key="4">
    <source>
        <dbReference type="Pfam" id="PF01048"/>
    </source>
</evidence>
<evidence type="ECO:0000313" key="7">
    <source>
        <dbReference type="Proteomes" id="UP000639643"/>
    </source>
</evidence>
<dbReference type="PANTHER" id="PTHR46082:SF11">
    <property type="entry name" value="AAA+ ATPASE DOMAIN-CONTAINING PROTEIN-RELATED"/>
    <property type="match status" value="1"/>
</dbReference>
<name>A0A8H6KX10_9PEZI</name>
<proteinExistence type="predicted"/>
<dbReference type="InterPro" id="IPR027417">
    <property type="entry name" value="P-loop_NTPase"/>
</dbReference>
<dbReference type="Gene3D" id="1.25.40.20">
    <property type="entry name" value="Ankyrin repeat-containing domain"/>
    <property type="match status" value="2"/>
</dbReference>
<dbReference type="Pfam" id="PF24883">
    <property type="entry name" value="NPHP3_N"/>
    <property type="match status" value="1"/>
</dbReference>
<gene>
    <name evidence="6" type="ORF">CMUS01_04609</name>
</gene>
<sequence length="1071" mass="118758">MDGQSQPPLALLKRPREQIVEGGDEEHEPKRPRSTALPTRTSEELRHEDYTVAWVSALPIEMAAARAMLDNVHKPLSMNPNDSNVYVFGDIGGHNVVIACLPSGQYGITKAAIVANNMRWSFPSISIRLMVGIGGGVPGTTDIRLGDVVVSNPTPASSGVIQYDFGKTVQKGRFQHTGVLNKPPQDLLAGVARLRADHEARHSSVGAILSEMSHRNPSMTAYAHQGFGQDRLYEASYDHAGDSCDHCDLSQLVRRPARSSSLPRIHYGIIASANQVMKDGVTRDRVAKEHNVLCFEMEAAGLMDNFPCLVIRGICDYSDSHKAKPWQEYAAATAAAYAKELLSVMPSQGGQVSAPAIDRRPTGHGKPGAGKSTIMKHAFTRAKRKAANNAAVISFFLNARGEDLEKTTIGMHRSLLLQLLESLPELQFILDDVKHNIQHSSLASDLNLLRDLFDRAISNLGQKQVTCFIDALDECAEDEVRQMLDFFEDLGQCSVQNNIRLYTCFSSRHYTHMDVQYGLKLTLEDQPGHAEDMEEYVRTKLRTGTKKPGEDLVAEILQKASGVFMWVVLVVEILNKEFSRGRIFAVKKRLREIPPRLSDLFRDILTRDNENMEDLLLCVQWLIFGKRPLTREEYYFALATGLEAESLGECDSESITEEVMDLFIASSSKGLAEVTKSKNPTVQFIHESVREFLLKDGGLQSLWPQLGVNVEHSSHDNLKKCCYAYTRVDIPPTYWPDDDVFLLSVLSEIANSTRSLMAKRFPFLEYATNQLLHHANAAAKGLPQSEFLRSFSDDLQRWIRLNNLFQKRKIQRYKPYPTLWYIFAESDCDSLIKLVSMEGLDQGTLEVTKMLIGKHAQLKLNDEQTNSSLLGPGRSLSTLPILQTLLNAGIDLTTTDSAGRTILHVVATWWALTKDQISTLVLQALQLGVSIESKNKKGQTPLMVAALLGNEHLAAALLRNGADPNTEDKDGTTTLIAVIITMASFKDDNLGWRAIICLQLLEHGADTEKVALNDATALAVARRFERHDVEQLLVTDLTDESSLEEVGADATPASAGDNTPRFHGPRRTSPA</sequence>
<evidence type="ECO:0000313" key="6">
    <source>
        <dbReference type="EMBL" id="KAF6838481.1"/>
    </source>
</evidence>
<dbReference type="Gene3D" id="3.40.50.300">
    <property type="entry name" value="P-loop containing nucleotide triphosphate hydrolases"/>
    <property type="match status" value="1"/>
</dbReference>
<dbReference type="Pfam" id="PF01048">
    <property type="entry name" value="PNP_UDP_1"/>
    <property type="match status" value="1"/>
</dbReference>
<evidence type="ECO:0000256" key="3">
    <source>
        <dbReference type="SAM" id="MobiDB-lite"/>
    </source>
</evidence>
<dbReference type="Gene3D" id="3.40.50.1580">
    <property type="entry name" value="Nucleoside phosphorylase domain"/>
    <property type="match status" value="1"/>
</dbReference>
<dbReference type="Pfam" id="PF12796">
    <property type="entry name" value="Ank_2"/>
    <property type="match status" value="1"/>
</dbReference>
<dbReference type="AlphaFoldDB" id="A0A8H6KX10"/>
<dbReference type="SMART" id="SM00248">
    <property type="entry name" value="ANK"/>
    <property type="match status" value="2"/>
</dbReference>
<dbReference type="SUPFAM" id="SSF48403">
    <property type="entry name" value="Ankyrin repeat"/>
    <property type="match status" value="1"/>
</dbReference>
<evidence type="ECO:0000259" key="5">
    <source>
        <dbReference type="Pfam" id="PF24883"/>
    </source>
</evidence>
<evidence type="ECO:0008006" key="8">
    <source>
        <dbReference type="Google" id="ProtNLM"/>
    </source>
</evidence>
<accession>A0A8H6KX10</accession>
<organism evidence="6 7">
    <name type="scientific">Colletotrichum musicola</name>
    <dbReference type="NCBI Taxonomy" id="2175873"/>
    <lineage>
        <taxon>Eukaryota</taxon>
        <taxon>Fungi</taxon>
        <taxon>Dikarya</taxon>
        <taxon>Ascomycota</taxon>
        <taxon>Pezizomycotina</taxon>
        <taxon>Sordariomycetes</taxon>
        <taxon>Hypocreomycetidae</taxon>
        <taxon>Glomerellales</taxon>
        <taxon>Glomerellaceae</taxon>
        <taxon>Colletotrichum</taxon>
        <taxon>Colletotrichum orchidearum species complex</taxon>
    </lineage>
</organism>
<feature type="domain" description="Nucleoside phosphorylase" evidence="4">
    <location>
        <begin position="55"/>
        <end position="339"/>
    </location>
</feature>
<reference evidence="6" key="1">
    <citation type="journal article" date="2020" name="Phytopathology">
        <title>Genome Sequence Resources of Colletotrichum truncatum, C. plurivorum, C. musicola, and C. sojae: Four Species Pathogenic to Soybean (Glycine max).</title>
        <authorList>
            <person name="Rogerio F."/>
            <person name="Boufleur T.R."/>
            <person name="Ciampi-Guillardi M."/>
            <person name="Sukno S.A."/>
            <person name="Thon M.R."/>
            <person name="Massola Junior N.S."/>
            <person name="Baroncelli R."/>
        </authorList>
    </citation>
    <scope>NUCLEOTIDE SEQUENCE</scope>
    <source>
        <strain evidence="6">LFN0074</strain>
    </source>
</reference>
<keyword evidence="7" id="KW-1185">Reference proteome</keyword>
<dbReference type="InterPro" id="IPR053137">
    <property type="entry name" value="NLR-like"/>
</dbReference>
<dbReference type="GO" id="GO:0003824">
    <property type="term" value="F:catalytic activity"/>
    <property type="evidence" value="ECO:0007669"/>
    <property type="project" value="InterPro"/>
</dbReference>
<feature type="region of interest" description="Disordered" evidence="3">
    <location>
        <begin position="1042"/>
        <end position="1071"/>
    </location>
</feature>
<keyword evidence="1" id="KW-0677">Repeat</keyword>
<dbReference type="PROSITE" id="PS50088">
    <property type="entry name" value="ANK_REPEAT"/>
    <property type="match status" value="1"/>
</dbReference>
<feature type="repeat" description="ANK" evidence="2">
    <location>
        <begin position="937"/>
        <end position="969"/>
    </location>
</feature>
<keyword evidence="2" id="KW-0040">ANK repeat</keyword>
<dbReference type="GO" id="GO:0009116">
    <property type="term" value="P:nucleoside metabolic process"/>
    <property type="evidence" value="ECO:0007669"/>
    <property type="project" value="InterPro"/>
</dbReference>
<dbReference type="InterPro" id="IPR036770">
    <property type="entry name" value="Ankyrin_rpt-contain_sf"/>
</dbReference>
<dbReference type="EMBL" id="WIGM01000127">
    <property type="protein sequence ID" value="KAF6838481.1"/>
    <property type="molecule type" value="Genomic_DNA"/>
</dbReference>
<dbReference type="InterPro" id="IPR035994">
    <property type="entry name" value="Nucleoside_phosphorylase_sf"/>
</dbReference>
<evidence type="ECO:0000256" key="1">
    <source>
        <dbReference type="ARBA" id="ARBA00022737"/>
    </source>
</evidence>
<comment type="caution">
    <text evidence="6">The sequence shown here is derived from an EMBL/GenBank/DDBJ whole genome shotgun (WGS) entry which is preliminary data.</text>
</comment>
<feature type="region of interest" description="Disordered" evidence="3">
    <location>
        <begin position="1"/>
        <end position="43"/>
    </location>
</feature>
<dbReference type="PROSITE" id="PS50297">
    <property type="entry name" value="ANK_REP_REGION"/>
    <property type="match status" value="1"/>
</dbReference>